<dbReference type="InterPro" id="IPR032743">
    <property type="entry name" value="FAM47"/>
</dbReference>
<name>A0A484GQE0_SOUCH</name>
<dbReference type="AlphaFoldDB" id="A0A484GQE0"/>
<proteinExistence type="inferred from homology"/>
<organism evidence="2 3">
    <name type="scientific">Sousa chinensis</name>
    <name type="common">Indo-pacific humpbacked dolphin</name>
    <name type="synonym">Steno chinensis</name>
    <dbReference type="NCBI Taxonomy" id="103600"/>
    <lineage>
        <taxon>Eukaryota</taxon>
        <taxon>Metazoa</taxon>
        <taxon>Chordata</taxon>
        <taxon>Craniata</taxon>
        <taxon>Vertebrata</taxon>
        <taxon>Euteleostomi</taxon>
        <taxon>Mammalia</taxon>
        <taxon>Eutheria</taxon>
        <taxon>Laurasiatheria</taxon>
        <taxon>Artiodactyla</taxon>
        <taxon>Whippomorpha</taxon>
        <taxon>Cetacea</taxon>
        <taxon>Odontoceti</taxon>
        <taxon>Delphinidae</taxon>
        <taxon>Sousa</taxon>
    </lineage>
</organism>
<dbReference type="PANTHER" id="PTHR46449">
    <property type="entry name" value="ZGC:158260"/>
    <property type="match status" value="1"/>
</dbReference>
<accession>A0A484GQE0</accession>
<dbReference type="PANTHER" id="PTHR46449:SF5">
    <property type="entry name" value="FAMILY WITH SEQUENCE SIMILARITY 47 MEMBER E"/>
    <property type="match status" value="1"/>
</dbReference>
<sequence length="57" mass="6868">LQKKQRADETWVDPKSLLENQNESFRKKLYEQRNVLEDPHGKVTFEDFVLSRGYQMP</sequence>
<evidence type="ECO:0000313" key="2">
    <source>
        <dbReference type="EMBL" id="TEA37833.1"/>
    </source>
</evidence>
<evidence type="ECO:0000313" key="3">
    <source>
        <dbReference type="Proteomes" id="UP000295264"/>
    </source>
</evidence>
<dbReference type="GO" id="GO:0000785">
    <property type="term" value="C:chromatin"/>
    <property type="evidence" value="ECO:0007669"/>
    <property type="project" value="TreeGrafter"/>
</dbReference>
<dbReference type="GO" id="GO:0045815">
    <property type="term" value="P:transcription initiation-coupled chromatin remodeling"/>
    <property type="evidence" value="ECO:0007669"/>
    <property type="project" value="TreeGrafter"/>
</dbReference>
<evidence type="ECO:0000256" key="1">
    <source>
        <dbReference type="ARBA" id="ARBA00005277"/>
    </source>
</evidence>
<protein>
    <submittedName>
        <fullName evidence="2">Uncharacterized protein</fullName>
    </submittedName>
</protein>
<reference evidence="2 3" key="1">
    <citation type="journal article" date="2018" name="Genomics">
        <title>Molecular footprints of inshore aquatic adaptation in Indo-Pacific humpback dolphin (Sousa chinensis).</title>
        <authorList>
            <person name="Ming Y."/>
            <person name="Jian J."/>
            <person name="Yu F."/>
            <person name="Yu X."/>
            <person name="Wang J."/>
            <person name="Liu W."/>
        </authorList>
    </citation>
    <scope>NUCLEOTIDE SEQUENCE [LARGE SCALE GENOMIC DNA]</scope>
    <source>
        <strain evidence="2">MY-2018</strain>
        <tissue evidence="2">Skin</tissue>
    </source>
</reference>
<comment type="similarity">
    <text evidence="1">Belongs to the FAM47 family.</text>
</comment>
<keyword evidence="3" id="KW-1185">Reference proteome</keyword>
<dbReference type="Proteomes" id="UP000295264">
    <property type="component" value="Unassembled WGS sequence"/>
</dbReference>
<gene>
    <name evidence="2" type="ORF">DBR06_SOUSAS1410057</name>
</gene>
<comment type="caution">
    <text evidence="2">The sequence shown here is derived from an EMBL/GenBank/DDBJ whole genome shotgun (WGS) entry which is preliminary data.</text>
</comment>
<dbReference type="EMBL" id="QWLN02005128">
    <property type="protein sequence ID" value="TEA37833.1"/>
    <property type="molecule type" value="Genomic_DNA"/>
</dbReference>
<feature type="non-terminal residue" evidence="2">
    <location>
        <position position="1"/>
    </location>
</feature>